<dbReference type="Proteomes" id="UP000625527">
    <property type="component" value="Unassembled WGS sequence"/>
</dbReference>
<dbReference type="RefSeq" id="WP_192864867.1">
    <property type="nucleotide sequence ID" value="NZ_JADAQT010000108.1"/>
</dbReference>
<dbReference type="InterPro" id="IPR050109">
    <property type="entry name" value="HTH-type_TetR-like_transc_reg"/>
</dbReference>
<organism evidence="7 8">
    <name type="scientific">Myceligenerans pegani</name>
    <dbReference type="NCBI Taxonomy" id="2776917"/>
    <lineage>
        <taxon>Bacteria</taxon>
        <taxon>Bacillati</taxon>
        <taxon>Actinomycetota</taxon>
        <taxon>Actinomycetes</taxon>
        <taxon>Micrococcales</taxon>
        <taxon>Promicromonosporaceae</taxon>
        <taxon>Myceligenerans</taxon>
    </lineage>
</organism>
<evidence type="ECO:0000256" key="5">
    <source>
        <dbReference type="SAM" id="MobiDB-lite"/>
    </source>
</evidence>
<evidence type="ECO:0000256" key="1">
    <source>
        <dbReference type="ARBA" id="ARBA00023015"/>
    </source>
</evidence>
<evidence type="ECO:0000256" key="4">
    <source>
        <dbReference type="PROSITE-ProRule" id="PRU00335"/>
    </source>
</evidence>
<feature type="DNA-binding region" description="H-T-H motif" evidence="4">
    <location>
        <begin position="32"/>
        <end position="51"/>
    </location>
</feature>
<comment type="caution">
    <text evidence="7">The sequence shown here is derived from an EMBL/GenBank/DDBJ whole genome shotgun (WGS) entry which is preliminary data.</text>
</comment>
<dbReference type="SUPFAM" id="SSF46689">
    <property type="entry name" value="Homeodomain-like"/>
    <property type="match status" value="1"/>
</dbReference>
<keyword evidence="1" id="KW-0805">Transcription regulation</keyword>
<dbReference type="InterPro" id="IPR025996">
    <property type="entry name" value="MT1864/Rv1816-like_C"/>
</dbReference>
<keyword evidence="2 4" id="KW-0238">DNA-binding</keyword>
<evidence type="ECO:0000256" key="3">
    <source>
        <dbReference type="ARBA" id="ARBA00023163"/>
    </source>
</evidence>
<evidence type="ECO:0000256" key="2">
    <source>
        <dbReference type="ARBA" id="ARBA00023125"/>
    </source>
</evidence>
<accession>A0ABR9N5D5</accession>
<feature type="compositionally biased region" description="Basic and acidic residues" evidence="5">
    <location>
        <begin position="112"/>
        <end position="139"/>
    </location>
</feature>
<dbReference type="PANTHER" id="PTHR30055">
    <property type="entry name" value="HTH-TYPE TRANSCRIPTIONAL REGULATOR RUTR"/>
    <property type="match status" value="1"/>
</dbReference>
<sequence>MADKHYHHGDLPRQLVEVTRRMVERDGPGAVTVARIARECGVSVAAPYRHFANKEALLGAVAAQGFAELRDVLAREVGGKVPPADGGVTRRGATDGGATDGDGADDGAADDEAAHDLAPDHAAPDHAAPDHAAPDHAAPDHAARERLVAAGASYVGFALAHPHLFRLMFSAHLRDPQPEAGPAALAALGDVVGQVELRVPLETAVRTTWALAHGLAVLRIDGMLTFTRDDSPSRLRDELQALLTGIAREPGA</sequence>
<dbReference type="Pfam" id="PF00440">
    <property type="entry name" value="TetR_N"/>
    <property type="match status" value="1"/>
</dbReference>
<dbReference type="InterPro" id="IPR036271">
    <property type="entry name" value="Tet_transcr_reg_TetR-rel_C_sf"/>
</dbReference>
<dbReference type="EMBL" id="JADAQT010000108">
    <property type="protein sequence ID" value="MBE1878334.1"/>
    <property type="molecule type" value="Genomic_DNA"/>
</dbReference>
<feature type="compositionally biased region" description="Acidic residues" evidence="5">
    <location>
        <begin position="102"/>
        <end position="111"/>
    </location>
</feature>
<evidence type="ECO:0000313" key="8">
    <source>
        <dbReference type="Proteomes" id="UP000625527"/>
    </source>
</evidence>
<dbReference type="PROSITE" id="PS50977">
    <property type="entry name" value="HTH_TETR_2"/>
    <property type="match status" value="1"/>
</dbReference>
<dbReference type="InterPro" id="IPR009057">
    <property type="entry name" value="Homeodomain-like_sf"/>
</dbReference>
<dbReference type="PANTHER" id="PTHR30055:SF234">
    <property type="entry name" value="HTH-TYPE TRANSCRIPTIONAL REGULATOR BETI"/>
    <property type="match status" value="1"/>
</dbReference>
<dbReference type="SUPFAM" id="SSF48498">
    <property type="entry name" value="Tetracyclin repressor-like, C-terminal domain"/>
    <property type="match status" value="1"/>
</dbReference>
<evidence type="ECO:0000259" key="6">
    <source>
        <dbReference type="PROSITE" id="PS50977"/>
    </source>
</evidence>
<dbReference type="Gene3D" id="1.10.357.10">
    <property type="entry name" value="Tetracycline Repressor, domain 2"/>
    <property type="match status" value="2"/>
</dbReference>
<gene>
    <name evidence="7" type="ORF">IHE71_21805</name>
</gene>
<dbReference type="InterPro" id="IPR001647">
    <property type="entry name" value="HTH_TetR"/>
</dbReference>
<dbReference type="Pfam" id="PF13305">
    <property type="entry name" value="TetR_C_33"/>
    <property type="match status" value="1"/>
</dbReference>
<feature type="region of interest" description="Disordered" evidence="5">
    <location>
        <begin position="78"/>
        <end position="139"/>
    </location>
</feature>
<reference evidence="7 8" key="1">
    <citation type="submission" date="2020-10" db="EMBL/GenBank/DDBJ databases">
        <title>Myceligenerans pegani sp. nov., an endophytic actinomycete isolated from Peganum harmala L. in Xinjiang, China.</title>
        <authorList>
            <person name="Xin L."/>
        </authorList>
    </citation>
    <scope>NUCLEOTIDE SEQUENCE [LARGE SCALE GENOMIC DNA]</scope>
    <source>
        <strain evidence="7 8">TRM65318</strain>
    </source>
</reference>
<protein>
    <submittedName>
        <fullName evidence="7">WHG domain-containing protein</fullName>
    </submittedName>
</protein>
<feature type="domain" description="HTH tetR-type" evidence="6">
    <location>
        <begin position="9"/>
        <end position="69"/>
    </location>
</feature>
<keyword evidence="8" id="KW-1185">Reference proteome</keyword>
<evidence type="ECO:0000313" key="7">
    <source>
        <dbReference type="EMBL" id="MBE1878334.1"/>
    </source>
</evidence>
<name>A0ABR9N5D5_9MICO</name>
<proteinExistence type="predicted"/>
<keyword evidence="3" id="KW-0804">Transcription</keyword>